<dbReference type="GO" id="GO:0004222">
    <property type="term" value="F:metalloendopeptidase activity"/>
    <property type="evidence" value="ECO:0007669"/>
    <property type="project" value="InterPro"/>
</dbReference>
<keyword evidence="4 6" id="KW-0862">Zinc</keyword>
<evidence type="ECO:0000313" key="10">
    <source>
        <dbReference type="Proteomes" id="UP000596074"/>
    </source>
</evidence>
<reference evidence="9 10" key="1">
    <citation type="submission" date="2019-11" db="EMBL/GenBank/DDBJ databases">
        <title>Venatorbacter sp. nov. a predator of Campylobacter and other Gram-negative bacteria.</title>
        <authorList>
            <person name="Saeedi A."/>
            <person name="Cummings N.J."/>
            <person name="Connerton I.F."/>
            <person name="Connerton P.L."/>
        </authorList>
    </citation>
    <scope>NUCLEOTIDE SEQUENCE [LARGE SCALE GENOMIC DNA]</scope>
    <source>
        <strain evidence="9">XL5</strain>
    </source>
</reference>
<dbReference type="GO" id="GO:0016020">
    <property type="term" value="C:membrane"/>
    <property type="evidence" value="ECO:0007669"/>
    <property type="project" value="TreeGrafter"/>
</dbReference>
<proteinExistence type="inferred from homology"/>
<comment type="similarity">
    <text evidence="6">Belongs to the peptidase M48 family.</text>
</comment>
<evidence type="ECO:0000256" key="1">
    <source>
        <dbReference type="ARBA" id="ARBA00022670"/>
    </source>
</evidence>
<protein>
    <submittedName>
        <fullName evidence="9">M48 family metalloprotease</fullName>
    </submittedName>
</protein>
<feature type="transmembrane region" description="Helical" evidence="7">
    <location>
        <begin position="27"/>
        <end position="52"/>
    </location>
</feature>
<dbReference type="PANTHER" id="PTHR22726">
    <property type="entry name" value="METALLOENDOPEPTIDASE OMA1"/>
    <property type="match status" value="1"/>
</dbReference>
<dbReference type="CDD" id="cd07324">
    <property type="entry name" value="M48C_Oma1-like"/>
    <property type="match status" value="1"/>
</dbReference>
<dbReference type="EMBL" id="CP046056">
    <property type="protein sequence ID" value="QQD24731.1"/>
    <property type="molecule type" value="Genomic_DNA"/>
</dbReference>
<dbReference type="Proteomes" id="UP000596074">
    <property type="component" value="Chromosome"/>
</dbReference>
<evidence type="ECO:0000256" key="5">
    <source>
        <dbReference type="ARBA" id="ARBA00023049"/>
    </source>
</evidence>
<name>A0A9X7V0T9_9GAMM</name>
<evidence type="ECO:0000256" key="2">
    <source>
        <dbReference type="ARBA" id="ARBA00022723"/>
    </source>
</evidence>
<dbReference type="Pfam" id="PF01435">
    <property type="entry name" value="Peptidase_M48"/>
    <property type="match status" value="1"/>
</dbReference>
<dbReference type="PANTHER" id="PTHR22726:SF1">
    <property type="entry name" value="METALLOENDOPEPTIDASE OMA1, MITOCHONDRIAL"/>
    <property type="match status" value="1"/>
</dbReference>
<sequence>MKTPLPSGNPQLPDTINNQDTHPLADFLWLAAGLLGTLVLLMLVLAVAAHWLGPRLPYQWERQWLSGDTPVSSEAMATADEGQQALQQLLDKLLQQEAEPLPVSVHWLPDEALPNAFATLGGHIFITQGLVQQVSSENALAMVLAHEYAHIEQRHPAILLLEQLSFMVLATLMGSDVTGTLGQHTGMLTIMAFSRDMERDADARALQLLQQHYGHTGGASEFFDNMLQQRDEPGWSAMFQTHPLTAERIERIAATQPGSGALTPLPAVFKAP</sequence>
<keyword evidence="1 6" id="KW-0645">Protease</keyword>
<dbReference type="RefSeq" id="WP_228344792.1">
    <property type="nucleotide sequence ID" value="NZ_CP046056.1"/>
</dbReference>
<dbReference type="GO" id="GO:0046872">
    <property type="term" value="F:metal ion binding"/>
    <property type="evidence" value="ECO:0007669"/>
    <property type="project" value="UniProtKB-KW"/>
</dbReference>
<evidence type="ECO:0000256" key="6">
    <source>
        <dbReference type="RuleBase" id="RU003983"/>
    </source>
</evidence>
<dbReference type="AlphaFoldDB" id="A0A9X7V0T9"/>
<keyword evidence="7" id="KW-1133">Transmembrane helix</keyword>
<dbReference type="KEGG" id="vcw:GJQ55_09780"/>
<keyword evidence="7" id="KW-0812">Transmembrane</keyword>
<keyword evidence="2" id="KW-0479">Metal-binding</keyword>
<organism evidence="9 10">
    <name type="scientific">Venatoribacter cucullus</name>
    <dbReference type="NCBI Taxonomy" id="2661630"/>
    <lineage>
        <taxon>Bacteria</taxon>
        <taxon>Pseudomonadati</taxon>
        <taxon>Pseudomonadota</taxon>
        <taxon>Gammaproteobacteria</taxon>
        <taxon>Oceanospirillales</taxon>
        <taxon>Oceanospirillaceae</taxon>
        <taxon>Venatoribacter</taxon>
    </lineage>
</organism>
<accession>A0A9X7V0T9</accession>
<keyword evidence="5 6" id="KW-0482">Metalloprotease</keyword>
<feature type="domain" description="Peptidase M48" evidence="8">
    <location>
        <begin position="83"/>
        <end position="254"/>
    </location>
</feature>
<evidence type="ECO:0000259" key="8">
    <source>
        <dbReference type="Pfam" id="PF01435"/>
    </source>
</evidence>
<dbReference type="InterPro" id="IPR001915">
    <property type="entry name" value="Peptidase_M48"/>
</dbReference>
<keyword evidence="3 6" id="KW-0378">Hydrolase</keyword>
<evidence type="ECO:0000313" key="9">
    <source>
        <dbReference type="EMBL" id="QQD24731.1"/>
    </source>
</evidence>
<keyword evidence="7" id="KW-0472">Membrane</keyword>
<comment type="cofactor">
    <cofactor evidence="6">
        <name>Zn(2+)</name>
        <dbReference type="ChEBI" id="CHEBI:29105"/>
    </cofactor>
    <text evidence="6">Binds 1 zinc ion per subunit.</text>
</comment>
<dbReference type="GO" id="GO:0051603">
    <property type="term" value="P:proteolysis involved in protein catabolic process"/>
    <property type="evidence" value="ECO:0007669"/>
    <property type="project" value="TreeGrafter"/>
</dbReference>
<keyword evidence="10" id="KW-1185">Reference proteome</keyword>
<evidence type="ECO:0000256" key="4">
    <source>
        <dbReference type="ARBA" id="ARBA00022833"/>
    </source>
</evidence>
<dbReference type="Gene3D" id="3.30.2010.10">
    <property type="entry name" value="Metalloproteases ('zincins'), catalytic domain"/>
    <property type="match status" value="1"/>
</dbReference>
<evidence type="ECO:0000256" key="7">
    <source>
        <dbReference type="SAM" id="Phobius"/>
    </source>
</evidence>
<evidence type="ECO:0000256" key="3">
    <source>
        <dbReference type="ARBA" id="ARBA00022801"/>
    </source>
</evidence>
<gene>
    <name evidence="9" type="ORF">GJQ55_09780</name>
</gene>
<dbReference type="InterPro" id="IPR051156">
    <property type="entry name" value="Mito/Outer_Membr_Metalloprot"/>
</dbReference>